<evidence type="ECO:0000313" key="18">
    <source>
        <dbReference type="EMBL" id="MDY5155003.1"/>
    </source>
</evidence>
<dbReference type="CDD" id="cd07182">
    <property type="entry name" value="RNase_HII_bacteria_HII_like"/>
    <property type="match status" value="1"/>
</dbReference>
<dbReference type="InterPro" id="IPR022898">
    <property type="entry name" value="RNase_HII"/>
</dbReference>
<evidence type="ECO:0000256" key="7">
    <source>
        <dbReference type="ARBA" id="ARBA00019179"/>
    </source>
</evidence>
<comment type="similarity">
    <text evidence="5 14 16">Belongs to the RNase HII family.</text>
</comment>
<dbReference type="NCBIfam" id="NF000595">
    <property type="entry name" value="PRK00015.1-3"/>
    <property type="match status" value="1"/>
</dbReference>
<dbReference type="GO" id="GO:0004523">
    <property type="term" value="F:RNA-DNA hybrid ribonuclease activity"/>
    <property type="evidence" value="ECO:0007669"/>
    <property type="project" value="UniProtKB-UniRule"/>
</dbReference>
<feature type="binding site" evidence="14 15">
    <location>
        <position position="29"/>
    </location>
    <ligand>
        <name>a divalent metal cation</name>
        <dbReference type="ChEBI" id="CHEBI:60240"/>
    </ligand>
</feature>
<reference evidence="18" key="1">
    <citation type="submission" date="2023-10" db="EMBL/GenBank/DDBJ databases">
        <title>Whole Genome based description of the genera Actinobaculum and Actinotignum reveals a complex phylogenetic relationship within the species included in the genus Actinotignum.</title>
        <authorList>
            <person name="Jensen C.S."/>
            <person name="Dargis R."/>
            <person name="Kemp M."/>
            <person name="Christensen J.J."/>
        </authorList>
    </citation>
    <scope>NUCLEOTIDE SEQUENCE</scope>
    <source>
        <strain evidence="18">SLA_B511</strain>
    </source>
</reference>
<dbReference type="InterPro" id="IPR036397">
    <property type="entry name" value="RNaseH_sf"/>
</dbReference>
<keyword evidence="10 14" id="KW-0479">Metal-binding</keyword>
<evidence type="ECO:0000256" key="12">
    <source>
        <dbReference type="ARBA" id="ARBA00022801"/>
    </source>
</evidence>
<evidence type="ECO:0000256" key="13">
    <source>
        <dbReference type="ARBA" id="ARBA00023211"/>
    </source>
</evidence>
<keyword evidence="8 14" id="KW-0963">Cytoplasm</keyword>
<dbReference type="Gene3D" id="3.30.420.10">
    <property type="entry name" value="Ribonuclease H-like superfamily/Ribonuclease H"/>
    <property type="match status" value="1"/>
</dbReference>
<dbReference type="Pfam" id="PF01351">
    <property type="entry name" value="RNase_HII"/>
    <property type="match status" value="1"/>
</dbReference>
<comment type="cofactor">
    <cofactor evidence="2">
        <name>Mg(2+)</name>
        <dbReference type="ChEBI" id="CHEBI:18420"/>
    </cofactor>
</comment>
<evidence type="ECO:0000256" key="8">
    <source>
        <dbReference type="ARBA" id="ARBA00022490"/>
    </source>
</evidence>
<gene>
    <name evidence="14" type="primary">rnhB</name>
    <name evidence="18" type="ORF">R6G80_04595</name>
</gene>
<name>A0AAW9HVB5_9ACTO</name>
<keyword evidence="12 14" id="KW-0378">Hydrolase</keyword>
<dbReference type="Proteomes" id="UP001281731">
    <property type="component" value="Unassembled WGS sequence"/>
</dbReference>
<dbReference type="EMBL" id="JAWNGC010000004">
    <property type="protein sequence ID" value="MDY5155003.1"/>
    <property type="molecule type" value="Genomic_DNA"/>
</dbReference>
<accession>A0AAW9HVB5</accession>
<evidence type="ECO:0000256" key="5">
    <source>
        <dbReference type="ARBA" id="ARBA00007383"/>
    </source>
</evidence>
<dbReference type="RefSeq" id="WP_320756499.1">
    <property type="nucleotide sequence ID" value="NZ_JAWNGC010000004.1"/>
</dbReference>
<dbReference type="GO" id="GO:0006298">
    <property type="term" value="P:mismatch repair"/>
    <property type="evidence" value="ECO:0007669"/>
    <property type="project" value="TreeGrafter"/>
</dbReference>
<dbReference type="InterPro" id="IPR001352">
    <property type="entry name" value="RNase_HII/HIII"/>
</dbReference>
<evidence type="ECO:0000256" key="11">
    <source>
        <dbReference type="ARBA" id="ARBA00022759"/>
    </source>
</evidence>
<feature type="binding site" evidence="14 15">
    <location>
        <position position="127"/>
    </location>
    <ligand>
        <name>a divalent metal cation</name>
        <dbReference type="ChEBI" id="CHEBI:60240"/>
    </ligand>
</feature>
<keyword evidence="9 14" id="KW-0540">Nuclease</keyword>
<dbReference type="InterPro" id="IPR012337">
    <property type="entry name" value="RNaseH-like_sf"/>
</dbReference>
<evidence type="ECO:0000256" key="1">
    <source>
        <dbReference type="ARBA" id="ARBA00000077"/>
    </source>
</evidence>
<evidence type="ECO:0000256" key="14">
    <source>
        <dbReference type="HAMAP-Rule" id="MF_00052"/>
    </source>
</evidence>
<feature type="domain" description="RNase H type-2" evidence="17">
    <location>
        <begin position="23"/>
        <end position="228"/>
    </location>
</feature>
<dbReference type="InterPro" id="IPR024567">
    <property type="entry name" value="RNase_HII/HIII_dom"/>
</dbReference>
<dbReference type="AlphaFoldDB" id="A0AAW9HVB5"/>
<evidence type="ECO:0000256" key="3">
    <source>
        <dbReference type="ARBA" id="ARBA00004065"/>
    </source>
</evidence>
<evidence type="ECO:0000259" key="17">
    <source>
        <dbReference type="PROSITE" id="PS51975"/>
    </source>
</evidence>
<dbReference type="GO" id="GO:0043137">
    <property type="term" value="P:DNA replication, removal of RNA primer"/>
    <property type="evidence" value="ECO:0007669"/>
    <property type="project" value="TreeGrafter"/>
</dbReference>
<dbReference type="GO" id="GO:0003723">
    <property type="term" value="F:RNA binding"/>
    <property type="evidence" value="ECO:0007669"/>
    <property type="project" value="UniProtKB-UniRule"/>
</dbReference>
<dbReference type="PANTHER" id="PTHR10954">
    <property type="entry name" value="RIBONUCLEASE H2 SUBUNIT A"/>
    <property type="match status" value="1"/>
</dbReference>
<evidence type="ECO:0000256" key="4">
    <source>
        <dbReference type="ARBA" id="ARBA00004496"/>
    </source>
</evidence>
<comment type="cofactor">
    <cofactor evidence="14 15">
        <name>Mn(2+)</name>
        <dbReference type="ChEBI" id="CHEBI:29035"/>
    </cofactor>
    <cofactor evidence="14 15">
        <name>Mg(2+)</name>
        <dbReference type="ChEBI" id="CHEBI:18420"/>
    </cofactor>
    <text evidence="14 15">Manganese or magnesium. Binds 1 divalent metal ion per monomer in the absence of substrate. May bind a second metal ion after substrate binding.</text>
</comment>
<sequence length="228" mass="24771">MVVEPTREVEKQLLEEIQRRGGRILAAVDEVGRGSLAGPVCVGIALIDETTSDAVPEGLRDSKLLSHHQREVMYDAVRAWPLAVESGMASSEVIDEVGIVEALRRAAGDALKKLADKGFVPDAVLLDGNHDWWNAVSLLYLPDVLPPLPVTTVVKGDTACSAIAAASVVAKVDRDTYMEALDADYPLYGWVRNKGYSSNEHIEALAKYGVSPYHRVSWKLPGVKKLDV</sequence>
<comment type="subcellular location">
    <subcellularLocation>
        <location evidence="4 14">Cytoplasm</location>
    </subcellularLocation>
</comment>
<evidence type="ECO:0000256" key="9">
    <source>
        <dbReference type="ARBA" id="ARBA00022722"/>
    </source>
</evidence>
<feature type="binding site" evidence="14 15">
    <location>
        <position position="30"/>
    </location>
    <ligand>
        <name>a divalent metal cation</name>
        <dbReference type="ChEBI" id="CHEBI:60240"/>
    </ligand>
</feature>
<dbReference type="SUPFAM" id="SSF53098">
    <property type="entry name" value="Ribonuclease H-like"/>
    <property type="match status" value="1"/>
</dbReference>
<dbReference type="PROSITE" id="PS51975">
    <property type="entry name" value="RNASE_H_2"/>
    <property type="match status" value="1"/>
</dbReference>
<dbReference type="HAMAP" id="MF_00052_B">
    <property type="entry name" value="RNase_HII_B"/>
    <property type="match status" value="1"/>
</dbReference>
<proteinExistence type="inferred from homology"/>
<organism evidence="18 19">
    <name type="scientific">Actinotignum urinale</name>
    <dbReference type="NCBI Taxonomy" id="190146"/>
    <lineage>
        <taxon>Bacteria</taxon>
        <taxon>Bacillati</taxon>
        <taxon>Actinomycetota</taxon>
        <taxon>Actinomycetes</taxon>
        <taxon>Actinomycetales</taxon>
        <taxon>Actinomycetaceae</taxon>
        <taxon>Actinotignum</taxon>
    </lineage>
</organism>
<evidence type="ECO:0000256" key="16">
    <source>
        <dbReference type="RuleBase" id="RU003515"/>
    </source>
</evidence>
<dbReference type="PANTHER" id="PTHR10954:SF18">
    <property type="entry name" value="RIBONUCLEASE HII"/>
    <property type="match status" value="1"/>
</dbReference>
<evidence type="ECO:0000256" key="10">
    <source>
        <dbReference type="ARBA" id="ARBA00022723"/>
    </source>
</evidence>
<keyword evidence="13 14" id="KW-0464">Manganese</keyword>
<dbReference type="EC" id="3.1.26.4" evidence="6 14"/>
<comment type="function">
    <text evidence="3 14 16">Endonuclease that specifically degrades the RNA of RNA-DNA hybrids.</text>
</comment>
<dbReference type="GO" id="GO:0005737">
    <property type="term" value="C:cytoplasm"/>
    <property type="evidence" value="ECO:0007669"/>
    <property type="project" value="UniProtKB-SubCell"/>
</dbReference>
<evidence type="ECO:0000313" key="19">
    <source>
        <dbReference type="Proteomes" id="UP001281731"/>
    </source>
</evidence>
<dbReference type="GO" id="GO:0030145">
    <property type="term" value="F:manganese ion binding"/>
    <property type="evidence" value="ECO:0007669"/>
    <property type="project" value="UniProtKB-UniRule"/>
</dbReference>
<keyword evidence="11 14" id="KW-0255">Endonuclease</keyword>
<evidence type="ECO:0000256" key="15">
    <source>
        <dbReference type="PROSITE-ProRule" id="PRU01319"/>
    </source>
</evidence>
<protein>
    <recommendedName>
        <fullName evidence="7 14">Ribonuclease HII</fullName>
        <shortName evidence="14">RNase HII</shortName>
        <ecNumber evidence="6 14">3.1.26.4</ecNumber>
    </recommendedName>
</protein>
<comment type="caution">
    <text evidence="18">The sequence shown here is derived from an EMBL/GenBank/DDBJ whole genome shotgun (WGS) entry which is preliminary data.</text>
</comment>
<evidence type="ECO:0000256" key="2">
    <source>
        <dbReference type="ARBA" id="ARBA00001946"/>
    </source>
</evidence>
<comment type="catalytic activity">
    <reaction evidence="1 14 15 16">
        <text>Endonucleolytic cleavage to 5'-phosphomonoester.</text>
        <dbReference type="EC" id="3.1.26.4"/>
    </reaction>
</comment>
<evidence type="ECO:0000256" key="6">
    <source>
        <dbReference type="ARBA" id="ARBA00012180"/>
    </source>
</evidence>
<dbReference type="GO" id="GO:0032299">
    <property type="term" value="C:ribonuclease H2 complex"/>
    <property type="evidence" value="ECO:0007669"/>
    <property type="project" value="TreeGrafter"/>
</dbReference>